<evidence type="ECO:0008006" key="3">
    <source>
        <dbReference type="Google" id="ProtNLM"/>
    </source>
</evidence>
<comment type="caution">
    <text evidence="1">The sequence shown here is derived from an EMBL/GenBank/DDBJ whole genome shotgun (WGS) entry which is preliminary data.</text>
</comment>
<protein>
    <recommendedName>
        <fullName evidence="3">AAA domain-containing protein</fullName>
    </recommendedName>
</protein>
<dbReference type="SUPFAM" id="SSF52540">
    <property type="entry name" value="P-loop containing nucleoside triphosphate hydrolases"/>
    <property type="match status" value="1"/>
</dbReference>
<proteinExistence type="predicted"/>
<name>A0ABW6BWQ5_9BACT</name>
<dbReference type="Gene3D" id="3.40.50.300">
    <property type="entry name" value="P-loop containing nucleotide triphosphate hydrolases"/>
    <property type="match status" value="1"/>
</dbReference>
<sequence length="839" mass="94407">MKKITTSNYLEVVKNLDFRTMPEAISESHQIVLEAMEDEWMAYNEVPEIRDMVDTYFEKLITFLPVEKSADNRILVVKPKFESRETSLSRKKGKQERSAYSKLHTYIRNAASESQLNKLHKQVDEAYGDEDISQVEKEELLKMMDSKSRDLTPAVTFTKKKLVPTENGYEYVNEEPKQEKPIISSLEEGYKLIADASHPISLNTLENAIEQSHKAGAYGIIQKRKLMQVLQERKEELFPEKYPKKKSLDEWLQEALNAQSQDELDALQAKWAADKDLGSREKGMLESYVPGISSRLAEAAKRKVASAKPKDSYDSLQSKPIKQLTYGDFKVLMEGAPGKKELVKYYEQAKTAHKERRLDAMYMKGLEDLYKELLPKVEKKTARKAKAKAEPKPKKFKSIKQVAYHDHFTDEEKVIKRFVAMDGKVKTEKQVKALLDTVNKLVVERKIRKNSHNAAVIGIAQDRLKAILKNMAAEEVTELQLDFASDTLNMLKKFAKQSKVYSTVLLLKRFIPMMGTSPDKAKAKKLLQDITRGLKTGAIQKSDTYYKQLSDAVDDLMDYLHNGFKYIPLDTPSLSGLGSLPEFAGLGCPDTDGNPCGCAKPALARVAATKKKAQLKAAPERKVKLPGSLAGIFTQIDQPGVDTKKNTFRLQGDIGKFLGNIERKEYAIALRGDKGAGKTSFLYQLMDAFAEQGFNVASFTLEIDKQSDLVQRMTQKFIKPKNRSRIQAASIAPDGIATIREAAKFFDVVAIDSFSKLNANQMEFDKLRKDFPNTFFLVIFQSTTAGTARGGAAAEYDAGVVIQVDEPGVALCEKNRYADADSMGLKYLVHEQHLQIENA</sequence>
<dbReference type="RefSeq" id="WP_377485501.1">
    <property type="nucleotide sequence ID" value="NZ_JBHUOX010000009.1"/>
</dbReference>
<gene>
    <name evidence="1" type="ORF">ACFS7Z_13705</name>
</gene>
<evidence type="ECO:0000313" key="1">
    <source>
        <dbReference type="EMBL" id="MFD3001422.1"/>
    </source>
</evidence>
<accession>A0ABW6BWQ5</accession>
<organism evidence="1 2">
    <name type="scientific">Pontibacter toksunensis</name>
    <dbReference type="NCBI Taxonomy" id="1332631"/>
    <lineage>
        <taxon>Bacteria</taxon>
        <taxon>Pseudomonadati</taxon>
        <taxon>Bacteroidota</taxon>
        <taxon>Cytophagia</taxon>
        <taxon>Cytophagales</taxon>
        <taxon>Hymenobacteraceae</taxon>
        <taxon>Pontibacter</taxon>
    </lineage>
</organism>
<dbReference type="Proteomes" id="UP001597641">
    <property type="component" value="Unassembled WGS sequence"/>
</dbReference>
<evidence type="ECO:0000313" key="2">
    <source>
        <dbReference type="Proteomes" id="UP001597641"/>
    </source>
</evidence>
<dbReference type="EMBL" id="JBHUOX010000009">
    <property type="protein sequence ID" value="MFD3001422.1"/>
    <property type="molecule type" value="Genomic_DNA"/>
</dbReference>
<dbReference type="InterPro" id="IPR027417">
    <property type="entry name" value="P-loop_NTPase"/>
</dbReference>
<reference evidence="2" key="1">
    <citation type="journal article" date="2019" name="Int. J. Syst. Evol. Microbiol.">
        <title>The Global Catalogue of Microorganisms (GCM) 10K type strain sequencing project: providing services to taxonomists for standard genome sequencing and annotation.</title>
        <authorList>
            <consortium name="The Broad Institute Genomics Platform"/>
            <consortium name="The Broad Institute Genome Sequencing Center for Infectious Disease"/>
            <person name="Wu L."/>
            <person name="Ma J."/>
        </authorList>
    </citation>
    <scope>NUCLEOTIDE SEQUENCE [LARGE SCALE GENOMIC DNA]</scope>
    <source>
        <strain evidence="2">KCTC 23984</strain>
    </source>
</reference>
<keyword evidence="2" id="KW-1185">Reference proteome</keyword>